<dbReference type="Proteomes" id="UP001454036">
    <property type="component" value="Unassembled WGS sequence"/>
</dbReference>
<evidence type="ECO:0000313" key="3">
    <source>
        <dbReference type="Proteomes" id="UP001454036"/>
    </source>
</evidence>
<feature type="region of interest" description="Disordered" evidence="1">
    <location>
        <begin position="38"/>
        <end position="74"/>
    </location>
</feature>
<organism evidence="2 3">
    <name type="scientific">Lithospermum erythrorhizon</name>
    <name type="common">Purple gromwell</name>
    <name type="synonym">Lithospermum officinale var. erythrorhizon</name>
    <dbReference type="NCBI Taxonomy" id="34254"/>
    <lineage>
        <taxon>Eukaryota</taxon>
        <taxon>Viridiplantae</taxon>
        <taxon>Streptophyta</taxon>
        <taxon>Embryophyta</taxon>
        <taxon>Tracheophyta</taxon>
        <taxon>Spermatophyta</taxon>
        <taxon>Magnoliopsida</taxon>
        <taxon>eudicotyledons</taxon>
        <taxon>Gunneridae</taxon>
        <taxon>Pentapetalae</taxon>
        <taxon>asterids</taxon>
        <taxon>lamiids</taxon>
        <taxon>Boraginales</taxon>
        <taxon>Boraginaceae</taxon>
        <taxon>Boraginoideae</taxon>
        <taxon>Lithospermeae</taxon>
        <taxon>Lithospermum</taxon>
    </lineage>
</organism>
<proteinExistence type="predicted"/>
<feature type="compositionally biased region" description="Basic and acidic residues" evidence="1">
    <location>
        <begin position="59"/>
        <end position="74"/>
    </location>
</feature>
<dbReference type="EMBL" id="BAABME010002643">
    <property type="protein sequence ID" value="GAA0155524.1"/>
    <property type="molecule type" value="Genomic_DNA"/>
</dbReference>
<accession>A0AAV3PUQ0</accession>
<comment type="caution">
    <text evidence="2">The sequence shown here is derived from an EMBL/GenBank/DDBJ whole genome shotgun (WGS) entry which is preliminary data.</text>
</comment>
<gene>
    <name evidence="2" type="ORF">LIER_13233</name>
</gene>
<evidence type="ECO:0000256" key="1">
    <source>
        <dbReference type="SAM" id="MobiDB-lite"/>
    </source>
</evidence>
<reference evidence="2 3" key="1">
    <citation type="submission" date="2024-01" db="EMBL/GenBank/DDBJ databases">
        <title>The complete chloroplast genome sequence of Lithospermum erythrorhizon: insights into the phylogenetic relationship among Boraginaceae species and the maternal lineages of purple gromwells.</title>
        <authorList>
            <person name="Okada T."/>
            <person name="Watanabe K."/>
        </authorList>
    </citation>
    <scope>NUCLEOTIDE SEQUENCE [LARGE SCALE GENOMIC DNA]</scope>
</reference>
<dbReference type="AlphaFoldDB" id="A0AAV3PUQ0"/>
<evidence type="ECO:0000313" key="2">
    <source>
        <dbReference type="EMBL" id="GAA0155524.1"/>
    </source>
</evidence>
<name>A0AAV3PUQ0_LITER</name>
<sequence>MRDGNAKEKGQSNLLATLITQGTGQCPKVAKHQMLRTNRMKGAQGGRTHGGTCNSKRRGYTEAPKRTSRYEGND</sequence>
<keyword evidence="3" id="KW-1185">Reference proteome</keyword>
<protein>
    <submittedName>
        <fullName evidence="2">Uncharacterized protein</fullName>
    </submittedName>
</protein>